<proteinExistence type="predicted"/>
<dbReference type="WBParaSite" id="nRc.2.0.1.t07850-RA">
    <property type="protein sequence ID" value="nRc.2.0.1.t07850-RA"/>
    <property type="gene ID" value="nRc.2.0.1.g07850"/>
</dbReference>
<sequence>MCLNEKSSRMCISEETLPFAPSFISMVVGFCPHWIVCSFNNECSGGLNIVVIFDHLAGFAALQEIEDQ</sequence>
<evidence type="ECO:0000313" key="1">
    <source>
        <dbReference type="Proteomes" id="UP000887565"/>
    </source>
</evidence>
<organism evidence="1 2">
    <name type="scientific">Romanomermis culicivorax</name>
    <name type="common">Nematode worm</name>
    <dbReference type="NCBI Taxonomy" id="13658"/>
    <lineage>
        <taxon>Eukaryota</taxon>
        <taxon>Metazoa</taxon>
        <taxon>Ecdysozoa</taxon>
        <taxon>Nematoda</taxon>
        <taxon>Enoplea</taxon>
        <taxon>Dorylaimia</taxon>
        <taxon>Mermithida</taxon>
        <taxon>Mermithoidea</taxon>
        <taxon>Mermithidae</taxon>
        <taxon>Romanomermis</taxon>
    </lineage>
</organism>
<name>A0A915I200_ROMCU</name>
<protein>
    <submittedName>
        <fullName evidence="2">Uncharacterized protein</fullName>
    </submittedName>
</protein>
<evidence type="ECO:0000313" key="2">
    <source>
        <dbReference type="WBParaSite" id="nRc.2.0.1.t07850-RA"/>
    </source>
</evidence>
<dbReference type="Proteomes" id="UP000887565">
    <property type="component" value="Unplaced"/>
</dbReference>
<dbReference type="AlphaFoldDB" id="A0A915I200"/>
<keyword evidence="1" id="KW-1185">Reference proteome</keyword>
<reference evidence="2" key="1">
    <citation type="submission" date="2022-11" db="UniProtKB">
        <authorList>
            <consortium name="WormBaseParasite"/>
        </authorList>
    </citation>
    <scope>IDENTIFICATION</scope>
</reference>
<accession>A0A915I200</accession>